<accession>N0DZC0</accession>
<dbReference type="STRING" id="1193181.BN10_470028"/>
<evidence type="ECO:0000313" key="3">
    <source>
        <dbReference type="Proteomes" id="UP000013167"/>
    </source>
</evidence>
<dbReference type="OrthoDB" id="5095936at2"/>
<dbReference type="HOGENOM" id="CLU_674271_0_0_11"/>
<evidence type="ECO:0000256" key="1">
    <source>
        <dbReference type="SAM" id="MobiDB-lite"/>
    </source>
</evidence>
<reference evidence="2 3" key="1">
    <citation type="journal article" date="2013" name="ISME J.">
        <title>A metabolic model for members of the genus Tetrasphaera involved in enhanced biological phosphorus removal.</title>
        <authorList>
            <person name="Kristiansen R."/>
            <person name="Nguyen H.T.T."/>
            <person name="Saunders A.M."/>
            <person name="Nielsen J.L."/>
            <person name="Wimmer R."/>
            <person name="Le V.Q."/>
            <person name="McIlroy S.J."/>
            <person name="Petrovski S."/>
            <person name="Seviour R.J."/>
            <person name="Calteau A."/>
            <person name="Nielsen K.L."/>
            <person name="Nielsen P.H."/>
        </authorList>
    </citation>
    <scope>NUCLEOTIDE SEQUENCE [LARGE SCALE GENOMIC DNA]</scope>
    <source>
        <strain evidence="2 3">Lp2</strain>
    </source>
</reference>
<dbReference type="Proteomes" id="UP000013167">
    <property type="component" value="Unassembled WGS sequence"/>
</dbReference>
<dbReference type="AlphaFoldDB" id="N0DZC0"/>
<feature type="region of interest" description="Disordered" evidence="1">
    <location>
        <begin position="332"/>
        <end position="357"/>
    </location>
</feature>
<protein>
    <recommendedName>
        <fullName evidence="4">Fungal lipase-like domain-containing protein</fullName>
    </recommendedName>
</protein>
<dbReference type="Gene3D" id="3.40.50.1820">
    <property type="entry name" value="alpha/beta hydrolase"/>
    <property type="match status" value="1"/>
</dbReference>
<organism evidence="2 3">
    <name type="scientific">Phycicoccus elongatus Lp2</name>
    <dbReference type="NCBI Taxonomy" id="1193181"/>
    <lineage>
        <taxon>Bacteria</taxon>
        <taxon>Bacillati</taxon>
        <taxon>Actinomycetota</taxon>
        <taxon>Actinomycetes</taxon>
        <taxon>Micrococcales</taxon>
        <taxon>Intrasporangiaceae</taxon>
        <taxon>Phycicoccus</taxon>
    </lineage>
</organism>
<name>N0DZC0_9MICO</name>
<comment type="caution">
    <text evidence="2">The sequence shown here is derived from an EMBL/GenBank/DDBJ whole genome shotgun (WGS) entry which is preliminary data.</text>
</comment>
<dbReference type="InterPro" id="IPR029058">
    <property type="entry name" value="AB_hydrolase_fold"/>
</dbReference>
<gene>
    <name evidence="2" type="ORF">BN10_470028</name>
</gene>
<sequence>MTLWVDPPGAVALATRLRGMAAEVDESLSRAGAWEVMAAAAAVGLQRAITQADGVGAVQAARCVAEVETAVLQVVARVHVLRGELLALAGAFVRAARVLGAVEDGVADALARLDTLAHDHPDTVEWLAARGHEHALAPLLAAGERGGLLVEGPHQFVGIDTGPPRDVTAPKGLADLVADDIAVEEGDGFVRITEVTRPDGTHAWVVAISGTKVLDPRAGSNPFDVTTDVRSIEAGATIAAIGVHRAVLAAQRSTGRETSAEPILLSGHSLGGMLAAGLAADPAFRHGRNVTGVVTAGSPIGRMPVPASVGVVAVEHRGDFVPRLDGVAGRTDDTWHTLTTDPDVQETGGRASRSHAGELYEGSARAFDMVAREGELEWEEVIAPFVEPGATAVAHDIVLTREWQNPRS</sequence>
<keyword evidence="3" id="KW-1185">Reference proteome</keyword>
<proteinExistence type="predicted"/>
<dbReference type="EMBL" id="CAIZ01000116">
    <property type="protein sequence ID" value="CCH69993.1"/>
    <property type="molecule type" value="Genomic_DNA"/>
</dbReference>
<dbReference type="eggNOG" id="COG1075">
    <property type="taxonomic scope" value="Bacteria"/>
</dbReference>
<evidence type="ECO:0000313" key="2">
    <source>
        <dbReference type="EMBL" id="CCH69993.1"/>
    </source>
</evidence>
<dbReference type="RefSeq" id="WP_010849869.1">
    <property type="nucleotide sequence ID" value="NZ_HF570956.1"/>
</dbReference>
<evidence type="ECO:0008006" key="4">
    <source>
        <dbReference type="Google" id="ProtNLM"/>
    </source>
</evidence>
<dbReference type="SUPFAM" id="SSF53474">
    <property type="entry name" value="alpha/beta-Hydrolases"/>
    <property type="match status" value="1"/>
</dbReference>